<evidence type="ECO:0000313" key="10">
    <source>
        <dbReference type="EMBL" id="KAK6337346.1"/>
    </source>
</evidence>
<feature type="transmembrane region" description="Helical" evidence="8">
    <location>
        <begin position="6"/>
        <end position="23"/>
    </location>
</feature>
<dbReference type="GO" id="GO:0008374">
    <property type="term" value="F:O-acyltransferase activity"/>
    <property type="evidence" value="ECO:0007669"/>
    <property type="project" value="InterPro"/>
</dbReference>
<dbReference type="AlphaFoldDB" id="A0AAV9U9P5"/>
<feature type="transmembrane region" description="Helical" evidence="8">
    <location>
        <begin position="293"/>
        <end position="314"/>
    </location>
</feature>
<evidence type="ECO:0000259" key="9">
    <source>
        <dbReference type="Pfam" id="PF13813"/>
    </source>
</evidence>
<evidence type="ECO:0000256" key="3">
    <source>
        <dbReference type="ARBA" id="ARBA00007282"/>
    </source>
</evidence>
<comment type="subcellular location">
    <subcellularLocation>
        <location evidence="1">Membrane</location>
        <topology evidence="1">Multi-pass membrane protein</topology>
    </subcellularLocation>
</comment>
<organism evidence="10 11">
    <name type="scientific">Orbilia blumenaviensis</name>
    <dbReference type="NCBI Taxonomy" id="1796055"/>
    <lineage>
        <taxon>Eukaryota</taxon>
        <taxon>Fungi</taxon>
        <taxon>Dikarya</taxon>
        <taxon>Ascomycota</taxon>
        <taxon>Pezizomycotina</taxon>
        <taxon>Orbiliomycetes</taxon>
        <taxon>Orbiliales</taxon>
        <taxon>Orbiliaceae</taxon>
        <taxon>Orbilia</taxon>
    </lineage>
</organism>
<feature type="domain" description="Wax synthase" evidence="9">
    <location>
        <begin position="236"/>
        <end position="316"/>
    </location>
</feature>
<evidence type="ECO:0000256" key="7">
    <source>
        <dbReference type="ARBA" id="ARBA00023136"/>
    </source>
</evidence>
<evidence type="ECO:0000256" key="2">
    <source>
        <dbReference type="ARBA" id="ARBA00005179"/>
    </source>
</evidence>
<evidence type="ECO:0000256" key="8">
    <source>
        <dbReference type="SAM" id="Phobius"/>
    </source>
</evidence>
<feature type="transmembrane region" description="Helical" evidence="8">
    <location>
        <begin position="192"/>
        <end position="210"/>
    </location>
</feature>
<name>A0AAV9U9P5_9PEZI</name>
<gene>
    <name evidence="10" type="ORF">TWF730_002749</name>
</gene>
<dbReference type="Proteomes" id="UP001373714">
    <property type="component" value="Unassembled WGS sequence"/>
</dbReference>
<keyword evidence="4" id="KW-0808">Transferase</keyword>
<comment type="caution">
    <text evidence="10">The sequence shown here is derived from an EMBL/GenBank/DDBJ whole genome shotgun (WGS) entry which is preliminary data.</text>
</comment>
<dbReference type="EMBL" id="JAVHNS010000013">
    <property type="protein sequence ID" value="KAK6337346.1"/>
    <property type="molecule type" value="Genomic_DNA"/>
</dbReference>
<keyword evidence="11" id="KW-1185">Reference proteome</keyword>
<dbReference type="GO" id="GO:0016020">
    <property type="term" value="C:membrane"/>
    <property type="evidence" value="ECO:0007669"/>
    <property type="project" value="UniProtKB-SubCell"/>
</dbReference>
<evidence type="ECO:0000256" key="1">
    <source>
        <dbReference type="ARBA" id="ARBA00004141"/>
    </source>
</evidence>
<reference evidence="10 11" key="1">
    <citation type="submission" date="2019-10" db="EMBL/GenBank/DDBJ databases">
        <authorList>
            <person name="Palmer J.M."/>
        </authorList>
    </citation>
    <scope>NUCLEOTIDE SEQUENCE [LARGE SCALE GENOMIC DNA]</scope>
    <source>
        <strain evidence="10 11">TWF730</strain>
    </source>
</reference>
<evidence type="ECO:0000256" key="5">
    <source>
        <dbReference type="ARBA" id="ARBA00022692"/>
    </source>
</evidence>
<keyword evidence="7 8" id="KW-0472">Membrane</keyword>
<keyword evidence="6 8" id="KW-1133">Transmembrane helix</keyword>
<evidence type="ECO:0000313" key="11">
    <source>
        <dbReference type="Proteomes" id="UP001373714"/>
    </source>
</evidence>
<protein>
    <recommendedName>
        <fullName evidence="9">Wax synthase domain-containing protein</fullName>
    </recommendedName>
</protein>
<dbReference type="GO" id="GO:0006629">
    <property type="term" value="P:lipid metabolic process"/>
    <property type="evidence" value="ECO:0007669"/>
    <property type="project" value="InterPro"/>
</dbReference>
<dbReference type="InterPro" id="IPR032805">
    <property type="entry name" value="Wax_synthase_dom"/>
</dbReference>
<feature type="transmembrane region" description="Helical" evidence="8">
    <location>
        <begin position="58"/>
        <end position="78"/>
    </location>
</feature>
<comment type="pathway">
    <text evidence="2">Secondary metabolite biosynthesis.</text>
</comment>
<dbReference type="PANTHER" id="PTHR31595">
    <property type="entry name" value="LONG-CHAIN-ALCOHOL O-FATTY-ACYLTRANSFERASE 3-RELATED"/>
    <property type="match status" value="1"/>
</dbReference>
<sequence>MFLNSLQRAFLGLPVLSVAIFALPSSSLIRYALYPLPALLMLQAVLQPPTEKSDVEETYLFGLFISALAFRLFDYLYLQGYDTPKHFFRVRKIGQDKKKQDYPQHIWGRIKWGFLLLVSQRGIGWNFEVPLPATKYPPNKTAFVRQAVFNLLQIYLGVYLTEIGNDFIVGVLRQEISVTEYPWVYDLCKNEAFQIAIIYLGWLMSIISHISILYNLAGIFCIGFGIGGFWTEITSWPKTFGRFGEAWSIRNAWGKAWHQSLRRSLSAPGDRIAEIVFGNPSQLSYSVRLIRRYFLLFSAFAVSGIVHAGGVYFVTVTNPMPSENSTPFSARPAWYVSGYYFILQAVIITLEDLLCWVFRISTDEKEVQRSSIRRLFGLFYTFVWLAWSTTALWINPQHLSFGYQQIGDENLGYVHLLEAISESAAALPLNPWPAIFGGMLPLYNQYFSI</sequence>
<accession>A0AAV9U9P5</accession>
<dbReference type="InterPro" id="IPR044851">
    <property type="entry name" value="Wax_synthase"/>
</dbReference>
<dbReference type="Pfam" id="PF13813">
    <property type="entry name" value="MBOAT_2"/>
    <property type="match status" value="1"/>
</dbReference>
<keyword evidence="5 8" id="KW-0812">Transmembrane</keyword>
<feature type="transmembrane region" description="Helical" evidence="8">
    <location>
        <begin position="334"/>
        <end position="354"/>
    </location>
</feature>
<dbReference type="PANTHER" id="PTHR31595:SF57">
    <property type="entry name" value="OS04G0481900 PROTEIN"/>
    <property type="match status" value="1"/>
</dbReference>
<evidence type="ECO:0000256" key="4">
    <source>
        <dbReference type="ARBA" id="ARBA00022679"/>
    </source>
</evidence>
<feature type="transmembrane region" description="Helical" evidence="8">
    <location>
        <begin position="375"/>
        <end position="394"/>
    </location>
</feature>
<proteinExistence type="inferred from homology"/>
<comment type="similarity">
    <text evidence="3">Belongs to the wax synthase family.</text>
</comment>
<evidence type="ECO:0000256" key="6">
    <source>
        <dbReference type="ARBA" id="ARBA00022989"/>
    </source>
</evidence>